<dbReference type="InterPro" id="IPR011324">
    <property type="entry name" value="Cytotoxic_necrot_fac-like_cat"/>
</dbReference>
<dbReference type="EMBL" id="RDSM01000001">
    <property type="protein sequence ID" value="RXH58628.1"/>
    <property type="molecule type" value="Genomic_DNA"/>
</dbReference>
<proteinExistence type="inferred from homology"/>
<reference evidence="6" key="2">
    <citation type="submission" date="2019-02" db="EMBL/GenBank/DDBJ databases">
        <title>Granulicella sibirica sp. nov., a psychrotolerant acidobacterium isolated from an organic soil layer in forested tundra, West Siberia.</title>
        <authorList>
            <person name="Oshkin I.Y."/>
            <person name="Kulichevskaya I.S."/>
            <person name="Rijpstra W.I.C."/>
            <person name="Sinninghe Damste J.S."/>
            <person name="Rakitin A.L."/>
            <person name="Ravin N.V."/>
            <person name="Dedysh S.N."/>
        </authorList>
    </citation>
    <scope>NUCLEOTIDE SEQUENCE [LARGE SCALE GENOMIC DNA]</scope>
    <source>
        <strain evidence="6">AF10</strain>
    </source>
</reference>
<comment type="caution">
    <text evidence="5">The sequence shown here is derived from an EMBL/GenBank/DDBJ whole genome shotgun (WGS) entry which is preliminary data.</text>
</comment>
<evidence type="ECO:0000256" key="3">
    <source>
        <dbReference type="HAMAP-Rule" id="MF_01440"/>
    </source>
</evidence>
<evidence type="ECO:0000256" key="4">
    <source>
        <dbReference type="SAM" id="MobiDB-lite"/>
    </source>
</evidence>
<dbReference type="CDD" id="cd16352">
    <property type="entry name" value="CheD"/>
    <property type="match status" value="1"/>
</dbReference>
<dbReference type="RefSeq" id="WP_128912591.1">
    <property type="nucleotide sequence ID" value="NZ_RDSM01000001.1"/>
</dbReference>
<name>A0A4Q0T8X9_9BACT</name>
<evidence type="ECO:0000313" key="5">
    <source>
        <dbReference type="EMBL" id="RXH58628.1"/>
    </source>
</evidence>
<protein>
    <recommendedName>
        <fullName evidence="3">Probable chemoreceptor glutamine deamidase CheD</fullName>
        <ecNumber evidence="3">3.5.1.44</ecNumber>
    </recommendedName>
</protein>
<keyword evidence="1 3" id="KW-0145">Chemotaxis</keyword>
<dbReference type="SUPFAM" id="SSF64438">
    <property type="entry name" value="CNF1/YfiH-like putative cysteine hydrolases"/>
    <property type="match status" value="1"/>
</dbReference>
<dbReference type="InterPro" id="IPR038592">
    <property type="entry name" value="CheD-like_sf"/>
</dbReference>
<keyword evidence="6" id="KW-1185">Reference proteome</keyword>
<dbReference type="GO" id="GO:0006935">
    <property type="term" value="P:chemotaxis"/>
    <property type="evidence" value="ECO:0007669"/>
    <property type="project" value="UniProtKB-UniRule"/>
</dbReference>
<dbReference type="PANTHER" id="PTHR35147">
    <property type="entry name" value="CHEMORECEPTOR GLUTAMINE DEAMIDASE CHED-RELATED"/>
    <property type="match status" value="1"/>
</dbReference>
<feature type="region of interest" description="Disordered" evidence="4">
    <location>
        <begin position="154"/>
        <end position="179"/>
    </location>
</feature>
<dbReference type="OrthoDB" id="9807202at2"/>
<dbReference type="Gene3D" id="3.30.1330.200">
    <property type="match status" value="1"/>
</dbReference>
<dbReference type="HAMAP" id="MF_01440">
    <property type="entry name" value="CheD"/>
    <property type="match status" value="1"/>
</dbReference>
<dbReference type="PANTHER" id="PTHR35147:SF1">
    <property type="entry name" value="CHEMORECEPTOR GLUTAMINE DEAMIDASE CHED-RELATED"/>
    <property type="match status" value="1"/>
</dbReference>
<keyword evidence="2 3" id="KW-0378">Hydrolase</keyword>
<dbReference type="InterPro" id="IPR005659">
    <property type="entry name" value="Chemorcpt_Glu_NH3ase_CheD"/>
</dbReference>
<dbReference type="GO" id="GO:0050568">
    <property type="term" value="F:protein-glutamine glutaminase activity"/>
    <property type="evidence" value="ECO:0007669"/>
    <property type="project" value="UniProtKB-UniRule"/>
</dbReference>
<comment type="similarity">
    <text evidence="3">Belongs to the CheD family.</text>
</comment>
<accession>A0A4Q0T8X9</accession>
<sequence>MASLIIGIGDCKLSSDPADVLVTHALGSCIAILIHDPVARVAGLLHYMLPESSLDLDRAARNPFLYADTGIPLLFQNAYDLGAIKSRMVVMAVGGAHMLDVNDTFHIGQRNHQAMRRIFHRAGVQVQKEEIGGKASRTVRIDVGSGRVQLRVSGEPECEMSASSRRKGFSHALQHPDWE</sequence>
<comment type="catalytic activity">
    <reaction evidence="3">
        <text>L-glutaminyl-[protein] + H2O = L-glutamyl-[protein] + NH4(+)</text>
        <dbReference type="Rhea" id="RHEA:16441"/>
        <dbReference type="Rhea" id="RHEA-COMP:10207"/>
        <dbReference type="Rhea" id="RHEA-COMP:10208"/>
        <dbReference type="ChEBI" id="CHEBI:15377"/>
        <dbReference type="ChEBI" id="CHEBI:28938"/>
        <dbReference type="ChEBI" id="CHEBI:29973"/>
        <dbReference type="ChEBI" id="CHEBI:30011"/>
        <dbReference type="EC" id="3.5.1.44"/>
    </reaction>
</comment>
<dbReference type="AlphaFoldDB" id="A0A4Q0T8X9"/>
<evidence type="ECO:0000256" key="2">
    <source>
        <dbReference type="ARBA" id="ARBA00022801"/>
    </source>
</evidence>
<reference evidence="5 6" key="1">
    <citation type="submission" date="2018-11" db="EMBL/GenBank/DDBJ databases">
        <authorList>
            <person name="Mardanov A.V."/>
            <person name="Ravin N.V."/>
            <person name="Dedysh S.N."/>
        </authorList>
    </citation>
    <scope>NUCLEOTIDE SEQUENCE [LARGE SCALE GENOMIC DNA]</scope>
    <source>
        <strain evidence="5 6">AF10</strain>
    </source>
</reference>
<dbReference type="Pfam" id="PF03975">
    <property type="entry name" value="CheD"/>
    <property type="match status" value="1"/>
</dbReference>
<dbReference type="EC" id="3.5.1.44" evidence="3"/>
<comment type="function">
    <text evidence="3">Probably deamidates glutamine residues to glutamate on methyl-accepting chemotaxis receptors (MCPs), playing an important role in chemotaxis.</text>
</comment>
<dbReference type="Proteomes" id="UP000289437">
    <property type="component" value="Unassembled WGS sequence"/>
</dbReference>
<evidence type="ECO:0000256" key="1">
    <source>
        <dbReference type="ARBA" id="ARBA00022500"/>
    </source>
</evidence>
<organism evidence="5 6">
    <name type="scientific">Granulicella sibirica</name>
    <dbReference type="NCBI Taxonomy" id="2479048"/>
    <lineage>
        <taxon>Bacteria</taxon>
        <taxon>Pseudomonadati</taxon>
        <taxon>Acidobacteriota</taxon>
        <taxon>Terriglobia</taxon>
        <taxon>Terriglobales</taxon>
        <taxon>Acidobacteriaceae</taxon>
        <taxon>Granulicella</taxon>
    </lineage>
</organism>
<evidence type="ECO:0000313" key="6">
    <source>
        <dbReference type="Proteomes" id="UP000289437"/>
    </source>
</evidence>
<gene>
    <name evidence="3" type="primary">cheD</name>
    <name evidence="5" type="ORF">GRAN_1938</name>
</gene>